<accession>A0A1F8EHV1</accession>
<reference evidence="15 16" key="1">
    <citation type="journal article" date="2016" name="Nat. Commun.">
        <title>Thousands of microbial genomes shed light on interconnected biogeochemical processes in an aquifer system.</title>
        <authorList>
            <person name="Anantharaman K."/>
            <person name="Brown C.T."/>
            <person name="Hug L.A."/>
            <person name="Sharon I."/>
            <person name="Castelle C.J."/>
            <person name="Probst A.J."/>
            <person name="Thomas B.C."/>
            <person name="Singh A."/>
            <person name="Wilkins M.J."/>
            <person name="Karaoz U."/>
            <person name="Brodie E.L."/>
            <person name="Williams K.H."/>
            <person name="Hubbard S.S."/>
            <person name="Banfield J.F."/>
        </authorList>
    </citation>
    <scope>NUCLEOTIDE SEQUENCE [LARGE SCALE GENOMIC DNA]</scope>
</reference>
<dbReference type="NCBIfam" id="NF000711">
    <property type="entry name" value="PRK00039.2-1"/>
    <property type="match status" value="1"/>
</dbReference>
<gene>
    <name evidence="13" type="primary">ruvC</name>
    <name evidence="15" type="ORF">A2650_02575</name>
</gene>
<evidence type="ECO:0000256" key="14">
    <source>
        <dbReference type="NCBIfam" id="TIGR00228"/>
    </source>
</evidence>
<dbReference type="Gene3D" id="3.30.420.10">
    <property type="entry name" value="Ribonuclease H-like superfamily/Ribonuclease H"/>
    <property type="match status" value="1"/>
</dbReference>
<dbReference type="GO" id="GO:0006281">
    <property type="term" value="P:DNA repair"/>
    <property type="evidence" value="ECO:0007669"/>
    <property type="project" value="UniProtKB-UniRule"/>
</dbReference>
<keyword evidence="2 13" id="KW-0963">Cytoplasm</keyword>
<feature type="binding site" evidence="13">
    <location>
        <position position="7"/>
    </location>
    <ligand>
        <name>Mg(2+)</name>
        <dbReference type="ChEBI" id="CHEBI:18420"/>
        <label>1</label>
    </ligand>
</feature>
<evidence type="ECO:0000256" key="12">
    <source>
        <dbReference type="ARBA" id="ARBA00029354"/>
    </source>
</evidence>
<feature type="active site" evidence="13">
    <location>
        <position position="139"/>
    </location>
</feature>
<dbReference type="GO" id="GO:0006310">
    <property type="term" value="P:DNA recombination"/>
    <property type="evidence" value="ECO:0007669"/>
    <property type="project" value="UniProtKB-UniRule"/>
</dbReference>
<dbReference type="Pfam" id="PF02075">
    <property type="entry name" value="RuvC"/>
    <property type="match status" value="1"/>
</dbReference>
<dbReference type="InterPro" id="IPR012337">
    <property type="entry name" value="RNaseH-like_sf"/>
</dbReference>
<comment type="subcellular location">
    <subcellularLocation>
        <location evidence="13">Cytoplasm</location>
    </subcellularLocation>
</comment>
<evidence type="ECO:0000256" key="6">
    <source>
        <dbReference type="ARBA" id="ARBA00022763"/>
    </source>
</evidence>
<dbReference type="PANTHER" id="PTHR30194:SF3">
    <property type="entry name" value="CROSSOVER JUNCTION ENDODEOXYRIBONUCLEASE RUVC"/>
    <property type="match status" value="1"/>
</dbReference>
<keyword evidence="11 13" id="KW-0234">DNA repair</keyword>
<proteinExistence type="inferred from homology"/>
<dbReference type="EMBL" id="MGJD01000039">
    <property type="protein sequence ID" value="OGM99625.1"/>
    <property type="molecule type" value="Genomic_DNA"/>
</dbReference>
<keyword evidence="10 13" id="KW-0233">DNA recombination</keyword>
<keyword evidence="7 13" id="KW-0378">Hydrolase</keyword>
<keyword evidence="9 13" id="KW-0238">DNA-binding</keyword>
<keyword evidence="5 13" id="KW-0255">Endonuclease</keyword>
<evidence type="ECO:0000256" key="3">
    <source>
        <dbReference type="ARBA" id="ARBA00022722"/>
    </source>
</evidence>
<dbReference type="AlphaFoldDB" id="A0A1F8EHV1"/>
<evidence type="ECO:0000256" key="11">
    <source>
        <dbReference type="ARBA" id="ARBA00023204"/>
    </source>
</evidence>
<feature type="active site" evidence="13">
    <location>
        <position position="7"/>
    </location>
</feature>
<dbReference type="EC" id="3.1.21.10" evidence="13 14"/>
<comment type="function">
    <text evidence="13">The RuvA-RuvB-RuvC complex processes Holliday junction (HJ) DNA during genetic recombination and DNA repair. Endonuclease that resolves HJ intermediates. Cleaves cruciform DNA by making single-stranded nicks across the HJ at symmetrical positions within the homologous arms, yielding a 5'-phosphate and a 3'-hydroxyl group; requires a central core of homology in the junction. The consensus cleavage sequence is 5'-(A/T)TT(C/G)-3'. Cleavage occurs on the 3'-side of the TT dinucleotide at the point of strand exchange. HJ branch migration catalyzed by RuvA-RuvB allows RuvC to scan DNA until it finds its consensus sequence, where it cleaves and resolves the cruciform DNA.</text>
</comment>
<evidence type="ECO:0000256" key="9">
    <source>
        <dbReference type="ARBA" id="ARBA00023125"/>
    </source>
</evidence>
<evidence type="ECO:0000256" key="7">
    <source>
        <dbReference type="ARBA" id="ARBA00022801"/>
    </source>
</evidence>
<keyword evidence="4 13" id="KW-0479">Metal-binding</keyword>
<dbReference type="InterPro" id="IPR020563">
    <property type="entry name" value="X-over_junc_endoDNase_Mg_BS"/>
</dbReference>
<dbReference type="GO" id="GO:0005737">
    <property type="term" value="C:cytoplasm"/>
    <property type="evidence" value="ECO:0007669"/>
    <property type="project" value="UniProtKB-SubCell"/>
</dbReference>
<dbReference type="InterPro" id="IPR002176">
    <property type="entry name" value="X-over_junc_endoDNase_RuvC"/>
</dbReference>
<dbReference type="GO" id="GO:0000287">
    <property type="term" value="F:magnesium ion binding"/>
    <property type="evidence" value="ECO:0007669"/>
    <property type="project" value="UniProtKB-UniRule"/>
</dbReference>
<evidence type="ECO:0000256" key="5">
    <source>
        <dbReference type="ARBA" id="ARBA00022759"/>
    </source>
</evidence>
<name>A0A1F8EHV1_9BACT</name>
<evidence type="ECO:0000256" key="1">
    <source>
        <dbReference type="ARBA" id="ARBA00009518"/>
    </source>
</evidence>
<feature type="active site" evidence="13">
    <location>
        <position position="66"/>
    </location>
</feature>
<comment type="caution">
    <text evidence="15">The sequence shown here is derived from an EMBL/GenBank/DDBJ whole genome shotgun (WGS) entry which is preliminary data.</text>
</comment>
<evidence type="ECO:0000256" key="13">
    <source>
        <dbReference type="HAMAP-Rule" id="MF_00034"/>
    </source>
</evidence>
<evidence type="ECO:0000256" key="10">
    <source>
        <dbReference type="ARBA" id="ARBA00023172"/>
    </source>
</evidence>
<feature type="binding site" evidence="13">
    <location>
        <position position="139"/>
    </location>
    <ligand>
        <name>Mg(2+)</name>
        <dbReference type="ChEBI" id="CHEBI:18420"/>
        <label>1</label>
    </ligand>
</feature>
<keyword evidence="8 13" id="KW-0460">Magnesium</keyword>
<keyword evidence="3 13" id="KW-0540">Nuclease</keyword>
<dbReference type="GO" id="GO:0003677">
    <property type="term" value="F:DNA binding"/>
    <property type="evidence" value="ECO:0007669"/>
    <property type="project" value="UniProtKB-KW"/>
</dbReference>
<dbReference type="HAMAP" id="MF_00034">
    <property type="entry name" value="RuvC"/>
    <property type="match status" value="1"/>
</dbReference>
<comment type="catalytic activity">
    <reaction evidence="12 13">
        <text>Endonucleolytic cleavage at a junction such as a reciprocal single-stranded crossover between two homologous DNA duplexes (Holliday junction).</text>
        <dbReference type="EC" id="3.1.21.10"/>
    </reaction>
</comment>
<dbReference type="GO" id="GO:0048476">
    <property type="term" value="C:Holliday junction resolvase complex"/>
    <property type="evidence" value="ECO:0007669"/>
    <property type="project" value="UniProtKB-UniRule"/>
</dbReference>
<comment type="similarity">
    <text evidence="1 13">Belongs to the RuvC family.</text>
</comment>
<dbReference type="PROSITE" id="PS01321">
    <property type="entry name" value="RUVC"/>
    <property type="match status" value="1"/>
</dbReference>
<dbReference type="FunFam" id="3.30.420.10:FF:000002">
    <property type="entry name" value="Crossover junction endodeoxyribonuclease RuvC"/>
    <property type="match status" value="1"/>
</dbReference>
<comment type="cofactor">
    <cofactor evidence="13">
        <name>Mg(2+)</name>
        <dbReference type="ChEBI" id="CHEBI:18420"/>
    </cofactor>
    <text evidence="13">Binds 2 Mg(2+) ion per subunit.</text>
</comment>
<dbReference type="PANTHER" id="PTHR30194">
    <property type="entry name" value="CROSSOVER JUNCTION ENDODEOXYRIBONUCLEASE RUVC"/>
    <property type="match status" value="1"/>
</dbReference>
<dbReference type="GO" id="GO:0008821">
    <property type="term" value="F:crossover junction DNA endonuclease activity"/>
    <property type="evidence" value="ECO:0007669"/>
    <property type="project" value="UniProtKB-UniRule"/>
</dbReference>
<keyword evidence="6 13" id="KW-0227">DNA damage</keyword>
<evidence type="ECO:0000256" key="8">
    <source>
        <dbReference type="ARBA" id="ARBA00022842"/>
    </source>
</evidence>
<dbReference type="SUPFAM" id="SSF53098">
    <property type="entry name" value="Ribonuclease H-like"/>
    <property type="match status" value="1"/>
</dbReference>
<evidence type="ECO:0000313" key="16">
    <source>
        <dbReference type="Proteomes" id="UP000177117"/>
    </source>
</evidence>
<evidence type="ECO:0000313" key="15">
    <source>
        <dbReference type="EMBL" id="OGM99625.1"/>
    </source>
</evidence>
<evidence type="ECO:0000256" key="2">
    <source>
        <dbReference type="ARBA" id="ARBA00022490"/>
    </source>
</evidence>
<organism evidence="15 16">
    <name type="scientific">Candidatus Yanofskybacteria bacterium RIFCSPHIGHO2_01_FULL_41_53</name>
    <dbReference type="NCBI Taxonomy" id="1802663"/>
    <lineage>
        <taxon>Bacteria</taxon>
        <taxon>Candidatus Yanofskyibacteriota</taxon>
    </lineage>
</organism>
<dbReference type="NCBIfam" id="TIGR00228">
    <property type="entry name" value="ruvC"/>
    <property type="match status" value="1"/>
</dbReference>
<dbReference type="CDD" id="cd16962">
    <property type="entry name" value="RuvC"/>
    <property type="match status" value="1"/>
</dbReference>
<dbReference type="InterPro" id="IPR036397">
    <property type="entry name" value="RNaseH_sf"/>
</dbReference>
<dbReference type="PRINTS" id="PR00696">
    <property type="entry name" value="RSOLVASERUVC"/>
</dbReference>
<sequence>MIILGIDPGTTRIGYGVIKKTSGKLECLDYGIIAHFEKDRSEQIRRVGESISNLIKKHKPQIFGIEKIFFFKNQRTIIPVSEMRGVIMTLLALNNIPMQEYTPLQIKQAVSGYGRAEKNQVQRMVKIILGLKENIKPDDAADGLAIAICCANTRSVE</sequence>
<feature type="binding site" evidence="13">
    <location>
        <position position="66"/>
    </location>
    <ligand>
        <name>Mg(2+)</name>
        <dbReference type="ChEBI" id="CHEBI:18420"/>
        <label>2</label>
    </ligand>
</feature>
<dbReference type="Proteomes" id="UP000177117">
    <property type="component" value="Unassembled WGS sequence"/>
</dbReference>
<protein>
    <recommendedName>
        <fullName evidence="13 14">Crossover junction endodeoxyribonuclease RuvC</fullName>
        <ecNumber evidence="13 14">3.1.21.10</ecNumber>
    </recommendedName>
    <alternativeName>
        <fullName evidence="13">Holliday junction nuclease RuvC</fullName>
    </alternativeName>
    <alternativeName>
        <fullName evidence="13">Holliday junction resolvase RuvC</fullName>
    </alternativeName>
</protein>
<evidence type="ECO:0000256" key="4">
    <source>
        <dbReference type="ARBA" id="ARBA00022723"/>
    </source>
</evidence>
<comment type="subunit">
    <text evidence="13">Homodimer which binds Holliday junction (HJ) DNA. The HJ becomes 2-fold symmetrical on binding to RuvC with unstacked arms; it has a different conformation from HJ DNA in complex with RuvA. In the full resolvosome a probable DNA-RuvA(4)-RuvB(12)-RuvC(2) complex forms which resolves the HJ.</text>
</comment>